<dbReference type="Pfam" id="PF01529">
    <property type="entry name" value="DHHC"/>
    <property type="match status" value="1"/>
</dbReference>
<keyword evidence="7" id="KW-0449">Lipoprotein</keyword>
<feature type="transmembrane region" description="Helical" evidence="10">
    <location>
        <begin position="29"/>
        <end position="46"/>
    </location>
</feature>
<comment type="catalytic activity">
    <reaction evidence="9 10">
        <text>L-cysteinyl-[protein] + hexadecanoyl-CoA = S-hexadecanoyl-L-cysteinyl-[protein] + CoA</text>
        <dbReference type="Rhea" id="RHEA:36683"/>
        <dbReference type="Rhea" id="RHEA-COMP:10131"/>
        <dbReference type="Rhea" id="RHEA-COMP:11032"/>
        <dbReference type="ChEBI" id="CHEBI:29950"/>
        <dbReference type="ChEBI" id="CHEBI:57287"/>
        <dbReference type="ChEBI" id="CHEBI:57379"/>
        <dbReference type="ChEBI" id="CHEBI:74151"/>
        <dbReference type="EC" id="2.3.1.225"/>
    </reaction>
</comment>
<evidence type="ECO:0000256" key="4">
    <source>
        <dbReference type="ARBA" id="ARBA00022989"/>
    </source>
</evidence>
<keyword evidence="4 10" id="KW-1133">Transmembrane helix</keyword>
<dbReference type="InterPro" id="IPR001594">
    <property type="entry name" value="Palmitoyltrfase_DHHC"/>
</dbReference>
<evidence type="ECO:0000256" key="6">
    <source>
        <dbReference type="ARBA" id="ARBA00023139"/>
    </source>
</evidence>
<dbReference type="GO" id="GO:0005794">
    <property type="term" value="C:Golgi apparatus"/>
    <property type="evidence" value="ECO:0007669"/>
    <property type="project" value="TreeGrafter"/>
</dbReference>
<gene>
    <name evidence="12" type="ORF">NDN08_001735</name>
</gene>
<dbReference type="EMBL" id="JAMWBK010000005">
    <property type="protein sequence ID" value="KAJ8905227.1"/>
    <property type="molecule type" value="Genomic_DNA"/>
</dbReference>
<comment type="subcellular location">
    <subcellularLocation>
        <location evidence="1">Endomembrane system</location>
        <topology evidence="1">Multi-pass membrane protein</topology>
    </subcellularLocation>
</comment>
<dbReference type="PROSITE" id="PS50216">
    <property type="entry name" value="DHHC"/>
    <property type="match status" value="1"/>
</dbReference>
<evidence type="ECO:0000259" key="11">
    <source>
        <dbReference type="Pfam" id="PF01529"/>
    </source>
</evidence>
<evidence type="ECO:0000256" key="1">
    <source>
        <dbReference type="ARBA" id="ARBA00004127"/>
    </source>
</evidence>
<organism evidence="12 13">
    <name type="scientific">Rhodosorus marinus</name>
    <dbReference type="NCBI Taxonomy" id="101924"/>
    <lineage>
        <taxon>Eukaryota</taxon>
        <taxon>Rhodophyta</taxon>
        <taxon>Stylonematophyceae</taxon>
        <taxon>Stylonematales</taxon>
        <taxon>Stylonemataceae</taxon>
        <taxon>Rhodosorus</taxon>
    </lineage>
</organism>
<keyword evidence="8 10" id="KW-0012">Acyltransferase</keyword>
<comment type="domain">
    <text evidence="10">The DHHC domain is required for palmitoyltransferase activity.</text>
</comment>
<dbReference type="EC" id="2.3.1.225" evidence="10"/>
<dbReference type="PANTHER" id="PTHR22883">
    <property type="entry name" value="ZINC FINGER DHHC DOMAIN CONTAINING PROTEIN"/>
    <property type="match status" value="1"/>
</dbReference>
<evidence type="ECO:0000256" key="2">
    <source>
        <dbReference type="ARBA" id="ARBA00022679"/>
    </source>
</evidence>
<name>A0AAV8UW03_9RHOD</name>
<reference evidence="12 13" key="1">
    <citation type="journal article" date="2023" name="Nat. Commun.">
        <title>Origin of minicircular mitochondrial genomes in red algae.</title>
        <authorList>
            <person name="Lee Y."/>
            <person name="Cho C.H."/>
            <person name="Lee Y.M."/>
            <person name="Park S.I."/>
            <person name="Yang J.H."/>
            <person name="West J.A."/>
            <person name="Bhattacharya D."/>
            <person name="Yoon H.S."/>
        </authorList>
    </citation>
    <scope>NUCLEOTIDE SEQUENCE [LARGE SCALE GENOMIC DNA]</scope>
    <source>
        <strain evidence="12 13">CCMP1338</strain>
        <tissue evidence="12">Whole cell</tissue>
    </source>
</reference>
<feature type="transmembrane region" description="Helical" evidence="10">
    <location>
        <begin position="213"/>
        <end position="233"/>
    </location>
</feature>
<evidence type="ECO:0000256" key="10">
    <source>
        <dbReference type="RuleBase" id="RU079119"/>
    </source>
</evidence>
<keyword evidence="2 10" id="KW-0808">Transferase</keyword>
<comment type="caution">
    <text evidence="12">The sequence shown here is derived from an EMBL/GenBank/DDBJ whole genome shotgun (WGS) entry which is preliminary data.</text>
</comment>
<keyword evidence="3 10" id="KW-0812">Transmembrane</keyword>
<evidence type="ECO:0000256" key="5">
    <source>
        <dbReference type="ARBA" id="ARBA00023136"/>
    </source>
</evidence>
<proteinExistence type="inferred from homology"/>
<feature type="domain" description="Palmitoyltransferase DHHC" evidence="11">
    <location>
        <begin position="108"/>
        <end position="249"/>
    </location>
</feature>
<keyword evidence="5 10" id="KW-0472">Membrane</keyword>
<evidence type="ECO:0000256" key="9">
    <source>
        <dbReference type="ARBA" id="ARBA00048048"/>
    </source>
</evidence>
<dbReference type="AlphaFoldDB" id="A0AAV8UW03"/>
<dbReference type="GO" id="GO:0006612">
    <property type="term" value="P:protein targeting to membrane"/>
    <property type="evidence" value="ECO:0007669"/>
    <property type="project" value="TreeGrafter"/>
</dbReference>
<dbReference type="GO" id="GO:0019706">
    <property type="term" value="F:protein-cysteine S-palmitoyltransferase activity"/>
    <property type="evidence" value="ECO:0007669"/>
    <property type="project" value="UniProtKB-EC"/>
</dbReference>
<evidence type="ECO:0000256" key="3">
    <source>
        <dbReference type="ARBA" id="ARBA00022692"/>
    </source>
</evidence>
<dbReference type="PANTHER" id="PTHR22883:SF43">
    <property type="entry name" value="PALMITOYLTRANSFERASE APP"/>
    <property type="match status" value="1"/>
</dbReference>
<keyword evidence="13" id="KW-1185">Reference proteome</keyword>
<accession>A0AAV8UW03</accession>
<feature type="transmembrane region" description="Helical" evidence="10">
    <location>
        <begin position="66"/>
        <end position="81"/>
    </location>
</feature>
<keyword evidence="6" id="KW-0564">Palmitate</keyword>
<sequence>MRLWRDRSRYFSRLNVSWASMEVVLEKHIMPIGYFAVVSALAIILWEVLGPRLPLESFPRTRREALFPHLLMAVLSWWYTARRDPGTISLANHSSCLEMYRHDGLLYKESNNCGTCLFEKPARSKHCALCNRCVSRFDHHCGWVATCIGLENHRFFLLFLAYHTYMLGHGALLCFQTVVVSVHEDFLVTLEGGAKEKALGAVLRRAAQLERRLLLLSIVLLILALTVLALLLYQLTLIRRNVTTNESWKLSALTPVLKQQINEHGIAITEYLPFQTNPKGTWKNIYDRGWKNNFREVFRPESVKPGLRIERV</sequence>
<protein>
    <recommendedName>
        <fullName evidence="10">Palmitoyltransferase</fullName>
        <ecNumber evidence="10">2.3.1.225</ecNumber>
    </recommendedName>
</protein>
<dbReference type="GO" id="GO:0005783">
    <property type="term" value="C:endoplasmic reticulum"/>
    <property type="evidence" value="ECO:0007669"/>
    <property type="project" value="TreeGrafter"/>
</dbReference>
<evidence type="ECO:0000256" key="7">
    <source>
        <dbReference type="ARBA" id="ARBA00023288"/>
    </source>
</evidence>
<evidence type="ECO:0000313" key="13">
    <source>
        <dbReference type="Proteomes" id="UP001157974"/>
    </source>
</evidence>
<evidence type="ECO:0000256" key="8">
    <source>
        <dbReference type="ARBA" id="ARBA00023315"/>
    </source>
</evidence>
<comment type="similarity">
    <text evidence="10">Belongs to the DHHC palmitoyltransferase family.</text>
</comment>
<evidence type="ECO:0000313" key="12">
    <source>
        <dbReference type="EMBL" id="KAJ8905227.1"/>
    </source>
</evidence>
<dbReference type="InterPro" id="IPR039859">
    <property type="entry name" value="PFA4/ZDH16/20/ERF2-like"/>
</dbReference>
<dbReference type="Proteomes" id="UP001157974">
    <property type="component" value="Unassembled WGS sequence"/>
</dbReference>